<accession>A0AAD0WMY5</accession>
<keyword evidence="2" id="KW-0472">Membrane</keyword>
<feature type="coiled-coil region" evidence="1">
    <location>
        <begin position="220"/>
        <end position="269"/>
    </location>
</feature>
<reference evidence="5 7" key="1">
    <citation type="submission" date="2017-09" db="EMBL/GenBank/DDBJ databases">
        <title>Genomics of the genus Arcobacter.</title>
        <authorList>
            <person name="Perez-Cataluna A."/>
            <person name="Figueras M.J."/>
            <person name="Salas-Masso N."/>
        </authorList>
    </citation>
    <scope>NUCLEOTIDE SEQUENCE [LARGE SCALE GENOMIC DNA]</scope>
    <source>
        <strain evidence="5 7">LMG 6621</strain>
    </source>
</reference>
<proteinExistence type="predicted"/>
<keyword evidence="2" id="KW-1133">Transmembrane helix</keyword>
<evidence type="ECO:0000313" key="4">
    <source>
        <dbReference type="EMBL" id="AXX83935.1"/>
    </source>
</evidence>
<name>A0AAD0WMY5_9BACT</name>
<evidence type="ECO:0000313" key="6">
    <source>
        <dbReference type="Proteomes" id="UP000262029"/>
    </source>
</evidence>
<feature type="domain" description="Mce/MlaD" evidence="3">
    <location>
        <begin position="41"/>
        <end position="117"/>
    </location>
</feature>
<keyword evidence="1" id="KW-0175">Coiled coil</keyword>
<dbReference type="EMBL" id="NXIC01000001">
    <property type="protein sequence ID" value="RXI27123.1"/>
    <property type="molecule type" value="Genomic_DNA"/>
</dbReference>
<evidence type="ECO:0000256" key="2">
    <source>
        <dbReference type="SAM" id="Phobius"/>
    </source>
</evidence>
<gene>
    <name evidence="4" type="primary">mlaD</name>
    <name evidence="4" type="ORF">ASKIR_0093</name>
    <name evidence="5" type="ORF">CP959_03240</name>
</gene>
<keyword evidence="7" id="KW-1185">Reference proteome</keyword>
<evidence type="ECO:0000313" key="7">
    <source>
        <dbReference type="Proteomes" id="UP000290580"/>
    </source>
</evidence>
<dbReference type="InterPro" id="IPR003399">
    <property type="entry name" value="Mce/MlaD"/>
</dbReference>
<dbReference type="EMBL" id="CP032099">
    <property type="protein sequence ID" value="AXX83935.1"/>
    <property type="molecule type" value="Genomic_DNA"/>
</dbReference>
<dbReference type="GeneID" id="61749847"/>
<evidence type="ECO:0000256" key="1">
    <source>
        <dbReference type="SAM" id="Coils"/>
    </source>
</evidence>
<dbReference type="AlphaFoldDB" id="A0AAD0WMY5"/>
<organism evidence="4 6">
    <name type="scientific">Aliarcobacter skirrowii CCUG 10374</name>
    <dbReference type="NCBI Taxonomy" id="1032239"/>
    <lineage>
        <taxon>Bacteria</taxon>
        <taxon>Pseudomonadati</taxon>
        <taxon>Campylobacterota</taxon>
        <taxon>Epsilonproteobacteria</taxon>
        <taxon>Campylobacterales</taxon>
        <taxon>Arcobacteraceae</taxon>
        <taxon>Aliarcobacter</taxon>
    </lineage>
</organism>
<dbReference type="Proteomes" id="UP000290580">
    <property type="component" value="Unassembled WGS sequence"/>
</dbReference>
<sequence>MDTRIDFLKIGLFVSLLSTLLIFSIFWLGKFGLESKKYDTYFTFFDDSINGLNIGSSIKYKGLDIGVVKNISINPKNSEEIKIELEIQKGTPIKHDNYAILGSLGITGLKYIELKGGSNESPLLEDNKFGEKVIESKKSTLSNIVTSTEDVMREVLVILKSFEKVLNQENISNFAQLLENSEKSMANFNELLFDIKNFTDVGSSSFKSVKTSADSFNITMKKLEEELEKGSFDIKNLTQDSLNNLESALTNMNETLITMQELIKNLNESPSDLLFKQKSINFGPGEKNEK</sequence>
<dbReference type="PANTHER" id="PTHR36698">
    <property type="entry name" value="BLL5892 PROTEIN"/>
    <property type="match status" value="1"/>
</dbReference>
<keyword evidence="2" id="KW-0812">Transmembrane</keyword>
<feature type="transmembrane region" description="Helical" evidence="2">
    <location>
        <begin position="7"/>
        <end position="28"/>
    </location>
</feature>
<protein>
    <submittedName>
        <fullName evidence="5">ABC transporter substrate-binding protein</fullName>
    </submittedName>
    <submittedName>
        <fullName evidence="4">Lipid asymmetry ABC transporter MlaABCDEF, periplasmic component MlaD</fullName>
    </submittedName>
</protein>
<evidence type="ECO:0000313" key="5">
    <source>
        <dbReference type="EMBL" id="RXI27123.1"/>
    </source>
</evidence>
<dbReference type="Proteomes" id="UP000262029">
    <property type="component" value="Chromosome"/>
</dbReference>
<evidence type="ECO:0000259" key="3">
    <source>
        <dbReference type="Pfam" id="PF02470"/>
    </source>
</evidence>
<dbReference type="RefSeq" id="WP_115588043.1">
    <property type="nucleotide sequence ID" value="NZ_CP032099.1"/>
</dbReference>
<dbReference type="Pfam" id="PF02470">
    <property type="entry name" value="MlaD"/>
    <property type="match status" value="1"/>
</dbReference>
<dbReference type="PANTHER" id="PTHR36698:SF2">
    <property type="entry name" value="MCE_MLAD DOMAIN-CONTAINING PROTEIN"/>
    <property type="match status" value="1"/>
</dbReference>
<reference evidence="4 6" key="2">
    <citation type="submission" date="2018-08" db="EMBL/GenBank/DDBJ databases">
        <title>Complete genome of the Arcobacter skirrowii type strain LMG 6621.</title>
        <authorList>
            <person name="Miller W.G."/>
            <person name="Yee E."/>
            <person name="Bono J.L."/>
        </authorList>
    </citation>
    <scope>NUCLEOTIDE SEQUENCE [LARGE SCALE GENOMIC DNA]</scope>
    <source>
        <strain evidence="4 6">CCUG 10374</strain>
    </source>
</reference>